<comment type="caution">
    <text evidence="2">The sequence shown here is derived from an EMBL/GenBank/DDBJ whole genome shotgun (WGS) entry which is preliminary data.</text>
</comment>
<reference evidence="2 3" key="1">
    <citation type="submission" date="2023-07" db="EMBL/GenBank/DDBJ databases">
        <title>Genomic Encyclopedia of Type Strains, Phase IV (KMG-IV): sequencing the most valuable type-strain genomes for metagenomic binning, comparative biology and taxonomic classification.</title>
        <authorList>
            <person name="Goeker M."/>
        </authorList>
    </citation>
    <scope>NUCLEOTIDE SEQUENCE [LARGE SCALE GENOMIC DNA]</scope>
    <source>
        <strain evidence="2 3">DSM 19922</strain>
    </source>
</reference>
<protein>
    <recommendedName>
        <fullName evidence="4">H-NS histone family protein</fullName>
    </recommendedName>
</protein>
<feature type="region of interest" description="Disordered" evidence="1">
    <location>
        <begin position="64"/>
        <end position="93"/>
    </location>
</feature>
<evidence type="ECO:0000313" key="3">
    <source>
        <dbReference type="Proteomes" id="UP001244552"/>
    </source>
</evidence>
<dbReference type="Proteomes" id="UP001244552">
    <property type="component" value="Unassembled WGS sequence"/>
</dbReference>
<feature type="compositionally biased region" description="Basic and acidic residues" evidence="1">
    <location>
        <begin position="71"/>
        <end position="81"/>
    </location>
</feature>
<dbReference type="EMBL" id="JAUSVU010000044">
    <property type="protein sequence ID" value="MDQ0537360.1"/>
    <property type="molecule type" value="Genomic_DNA"/>
</dbReference>
<sequence>MGEIFRLCTQLSVQELFELQEWIGSELDRRKSEEVERLKAEVELRLKQLNLSLGDVFPDMRQAVRSADTSKPARADLEAPEKGATYRNPEKPQDVWTAGVKKGRAPVWVDRLREKGELHRHKVGYQG</sequence>
<evidence type="ECO:0000256" key="1">
    <source>
        <dbReference type="SAM" id="MobiDB-lite"/>
    </source>
</evidence>
<accession>A0ABU0MV68</accession>
<name>A0ABU0MV68_9PROT</name>
<keyword evidence="3" id="KW-1185">Reference proteome</keyword>
<dbReference type="RefSeq" id="WP_209991078.1">
    <property type="nucleotide sequence ID" value="NZ_JAGINO010000041.1"/>
</dbReference>
<organism evidence="2 3">
    <name type="scientific">Azospirillum picis</name>
    <dbReference type="NCBI Taxonomy" id="488438"/>
    <lineage>
        <taxon>Bacteria</taxon>
        <taxon>Pseudomonadati</taxon>
        <taxon>Pseudomonadota</taxon>
        <taxon>Alphaproteobacteria</taxon>
        <taxon>Rhodospirillales</taxon>
        <taxon>Azospirillaceae</taxon>
        <taxon>Azospirillum</taxon>
    </lineage>
</organism>
<gene>
    <name evidence="2" type="ORF">QO018_006262</name>
</gene>
<proteinExistence type="predicted"/>
<evidence type="ECO:0008006" key="4">
    <source>
        <dbReference type="Google" id="ProtNLM"/>
    </source>
</evidence>
<evidence type="ECO:0000313" key="2">
    <source>
        <dbReference type="EMBL" id="MDQ0537360.1"/>
    </source>
</evidence>